<dbReference type="EMBL" id="JAJAQI010000016">
    <property type="protein sequence ID" value="MCB4822550.1"/>
    <property type="molecule type" value="Genomic_DNA"/>
</dbReference>
<dbReference type="Gene3D" id="1.10.246.130">
    <property type="match status" value="1"/>
</dbReference>
<dbReference type="EC" id="3.4.19.13" evidence="11"/>
<evidence type="ECO:0000256" key="12">
    <source>
        <dbReference type="SAM" id="MobiDB-lite"/>
    </source>
</evidence>
<dbReference type="InterPro" id="IPR043137">
    <property type="entry name" value="GGT_ssub_C"/>
</dbReference>
<reference evidence="14" key="1">
    <citation type="submission" date="2021-10" db="EMBL/GenBank/DDBJ databases">
        <title>Roseicella aerolatum sp. nov., isolated from aerosols of e-waste dismantling site.</title>
        <authorList>
            <person name="Qin T."/>
        </authorList>
    </citation>
    <scope>NUCLEOTIDE SEQUENCE</scope>
    <source>
        <strain evidence="14">GB24</strain>
    </source>
</reference>
<comment type="caution">
    <text evidence="14">The sequence shown here is derived from an EMBL/GenBank/DDBJ whole genome shotgun (WGS) entry which is preliminary data.</text>
</comment>
<evidence type="ECO:0000256" key="1">
    <source>
        <dbReference type="ARBA" id="ARBA00001049"/>
    </source>
</evidence>
<comment type="catalytic activity">
    <reaction evidence="8 11">
        <text>an N-terminal (5-L-glutamyl)-[peptide] + an alpha-amino acid = 5-L-glutamyl amino acid + an N-terminal L-alpha-aminoacyl-[peptide]</text>
        <dbReference type="Rhea" id="RHEA:23904"/>
        <dbReference type="Rhea" id="RHEA-COMP:9780"/>
        <dbReference type="Rhea" id="RHEA-COMP:9795"/>
        <dbReference type="ChEBI" id="CHEBI:77644"/>
        <dbReference type="ChEBI" id="CHEBI:78597"/>
        <dbReference type="ChEBI" id="CHEBI:78599"/>
        <dbReference type="ChEBI" id="CHEBI:78608"/>
        <dbReference type="EC" id="2.3.2.2"/>
    </reaction>
</comment>
<keyword evidence="5 11" id="KW-0378">Hydrolase</keyword>
<comment type="catalytic activity">
    <reaction evidence="2 11">
        <text>glutathione + H2O = L-cysteinylglycine + L-glutamate</text>
        <dbReference type="Rhea" id="RHEA:28807"/>
        <dbReference type="ChEBI" id="CHEBI:15377"/>
        <dbReference type="ChEBI" id="CHEBI:29985"/>
        <dbReference type="ChEBI" id="CHEBI:57925"/>
        <dbReference type="ChEBI" id="CHEBI:61694"/>
        <dbReference type="EC" id="3.4.19.13"/>
    </reaction>
</comment>
<keyword evidence="11" id="KW-0317">Glutathione biosynthesis</keyword>
<dbReference type="RefSeq" id="WP_226608596.1">
    <property type="nucleotide sequence ID" value="NZ_JAJAQI010000016.1"/>
</dbReference>
<keyword evidence="4 11" id="KW-0808">Transferase</keyword>
<dbReference type="SUPFAM" id="SSF56235">
    <property type="entry name" value="N-terminal nucleophile aminohydrolases (Ntn hydrolases)"/>
    <property type="match status" value="1"/>
</dbReference>
<evidence type="ECO:0000256" key="2">
    <source>
        <dbReference type="ARBA" id="ARBA00001089"/>
    </source>
</evidence>
<comment type="PTM">
    <text evidence="11">Cleaved by autocatalysis into a large and a small subunit.</text>
</comment>
<comment type="catalytic activity">
    <reaction evidence="1 11">
        <text>an S-substituted glutathione + H2O = an S-substituted L-cysteinylglycine + L-glutamate</text>
        <dbReference type="Rhea" id="RHEA:59468"/>
        <dbReference type="ChEBI" id="CHEBI:15377"/>
        <dbReference type="ChEBI" id="CHEBI:29985"/>
        <dbReference type="ChEBI" id="CHEBI:90779"/>
        <dbReference type="ChEBI" id="CHEBI:143103"/>
        <dbReference type="EC" id="3.4.19.13"/>
    </reaction>
</comment>
<feature type="binding site" evidence="10">
    <location>
        <position position="471"/>
    </location>
    <ligand>
        <name>L-glutamate</name>
        <dbReference type="ChEBI" id="CHEBI:29985"/>
    </ligand>
</feature>
<dbReference type="InterPro" id="IPR051792">
    <property type="entry name" value="GGT_bact"/>
</dbReference>
<dbReference type="InterPro" id="IPR000101">
    <property type="entry name" value="GGT_peptidase"/>
</dbReference>
<evidence type="ECO:0000256" key="4">
    <source>
        <dbReference type="ARBA" id="ARBA00022679"/>
    </source>
</evidence>
<organism evidence="14 15">
    <name type="scientific">Roseicella aerolata</name>
    <dbReference type="NCBI Taxonomy" id="2883479"/>
    <lineage>
        <taxon>Bacteria</taxon>
        <taxon>Pseudomonadati</taxon>
        <taxon>Pseudomonadota</taxon>
        <taxon>Alphaproteobacteria</taxon>
        <taxon>Acetobacterales</taxon>
        <taxon>Roseomonadaceae</taxon>
        <taxon>Roseicella</taxon>
    </lineage>
</organism>
<feature type="binding site" evidence="10">
    <location>
        <position position="90"/>
    </location>
    <ligand>
        <name>L-glutamate</name>
        <dbReference type="ChEBI" id="CHEBI:29985"/>
    </ligand>
</feature>
<feature type="chain" id="PRO_5040962440" description="Glutathione hydrolase proenzyme" evidence="13">
    <location>
        <begin position="22"/>
        <end position="568"/>
    </location>
</feature>
<dbReference type="PRINTS" id="PR01210">
    <property type="entry name" value="GGTRANSPTASE"/>
</dbReference>
<dbReference type="Pfam" id="PF01019">
    <property type="entry name" value="G_glu_transpept"/>
    <property type="match status" value="1"/>
</dbReference>
<evidence type="ECO:0000256" key="13">
    <source>
        <dbReference type="SAM" id="SignalP"/>
    </source>
</evidence>
<dbReference type="InterPro" id="IPR043138">
    <property type="entry name" value="GGT_lsub"/>
</dbReference>
<dbReference type="Proteomes" id="UP001139311">
    <property type="component" value="Unassembled WGS sequence"/>
</dbReference>
<keyword evidence="7 11" id="KW-0012">Acyltransferase</keyword>
<dbReference type="InterPro" id="IPR029055">
    <property type="entry name" value="Ntn_hydrolases_N"/>
</dbReference>
<accession>A0A9X1LAU9</accession>
<keyword evidence="15" id="KW-1185">Reference proteome</keyword>
<dbReference type="PANTHER" id="PTHR43199:SF1">
    <property type="entry name" value="GLUTATHIONE HYDROLASE PROENZYME"/>
    <property type="match status" value="1"/>
</dbReference>
<evidence type="ECO:0000313" key="15">
    <source>
        <dbReference type="Proteomes" id="UP001139311"/>
    </source>
</evidence>
<evidence type="ECO:0000256" key="11">
    <source>
        <dbReference type="RuleBase" id="RU368036"/>
    </source>
</evidence>
<evidence type="ECO:0000256" key="10">
    <source>
        <dbReference type="PIRSR" id="PIRSR600101-2"/>
    </source>
</evidence>
<dbReference type="GO" id="GO:0006751">
    <property type="term" value="P:glutathione catabolic process"/>
    <property type="evidence" value="ECO:0007669"/>
    <property type="project" value="UniProtKB-UniRule"/>
</dbReference>
<comment type="similarity">
    <text evidence="3 11">Belongs to the gamma-glutamyltransferase family.</text>
</comment>
<dbReference type="InterPro" id="IPR055262">
    <property type="entry name" value="GGT_CS"/>
</dbReference>
<gene>
    <name evidence="14" type="primary">ggt</name>
    <name evidence="14" type="ORF">LHA35_12470</name>
</gene>
<dbReference type="PROSITE" id="PS00462">
    <property type="entry name" value="G_GLU_TRANSPEPTIDASE"/>
    <property type="match status" value="1"/>
</dbReference>
<evidence type="ECO:0000256" key="7">
    <source>
        <dbReference type="ARBA" id="ARBA00023315"/>
    </source>
</evidence>
<dbReference type="EC" id="2.3.2.2" evidence="11"/>
<dbReference type="AlphaFoldDB" id="A0A9X1LAU9"/>
<evidence type="ECO:0000256" key="5">
    <source>
        <dbReference type="ARBA" id="ARBA00022801"/>
    </source>
</evidence>
<keyword evidence="13" id="KW-0732">Signal</keyword>
<proteinExistence type="inferred from homology"/>
<dbReference type="NCBIfam" id="TIGR00066">
    <property type="entry name" value="g_glut_trans"/>
    <property type="match status" value="1"/>
</dbReference>
<comment type="subunit">
    <text evidence="11">This enzyme consists of two polypeptide chains, which are synthesized in precursor form from a single polypeptide.</text>
</comment>
<feature type="signal peptide" evidence="13">
    <location>
        <begin position="1"/>
        <end position="21"/>
    </location>
</feature>
<comment type="pathway">
    <text evidence="11">Sulfur metabolism; glutathione metabolism.</text>
</comment>
<evidence type="ECO:0000256" key="9">
    <source>
        <dbReference type="PIRSR" id="PIRSR600101-1"/>
    </source>
</evidence>
<dbReference type="PANTHER" id="PTHR43199">
    <property type="entry name" value="GLUTATHIONE HYDROLASE"/>
    <property type="match status" value="1"/>
</dbReference>
<dbReference type="GO" id="GO:0103068">
    <property type="term" value="F:leukotriene C4 gamma-glutamyl transferase activity"/>
    <property type="evidence" value="ECO:0007669"/>
    <property type="project" value="UniProtKB-EC"/>
</dbReference>
<feature type="binding site" evidence="10">
    <location>
        <position position="424"/>
    </location>
    <ligand>
        <name>L-glutamate</name>
        <dbReference type="ChEBI" id="CHEBI:29985"/>
    </ligand>
</feature>
<sequence>MIRLVLLLLLVALAASAPARAQRQMVAAAHPLAAEAGMAMLRAGGTALDAAIATQAVLAVVEPQSSGLGGGALMLHWDAGARRLSAWDGRETAPAALPSTLFLRDGQPMGFHEAAVGGRAVGVPGALRMLEAAHREQGRLPWADLLVPAIAIAEAGFPITARLAAQIAGDAERLRRDPQARALFLPEGRPLAEGAVLRNPALAATLRAVAEQGADALHRGPIAAEIAAAVRASPNPGFMTTDDLAGYEPRRREALCAPYRIWTLCGFPPPSSGGATVLQILALLAHQDMAALDPRGAPSEARALDAAHLLGEAGRVAFADRNRYLADGDHVPVPLPGLLDPLYLTIRAQLIDRDRAQAVPRAGNPPWAGGTPLASQPPQPENGTSHLSVVDAAGNAVALTTTIEDLFGARLMVRGMLLNNQLTDFSFLPEIEGRPVANRVGPGKRPRSSMSPTIVFGADGQPVAVLGSAGGTRIIGHVAQTLVALLDWGMEPQAAVALPRIGAANAMLELEAGTAAAALAPALQARGFPVEVRIMTSGLHAIRILRGPDGVRLQGGADPRRDGVALGE</sequence>
<evidence type="ECO:0000256" key="6">
    <source>
        <dbReference type="ARBA" id="ARBA00023145"/>
    </source>
</evidence>
<evidence type="ECO:0000256" key="3">
    <source>
        <dbReference type="ARBA" id="ARBA00009381"/>
    </source>
</evidence>
<dbReference type="Gene3D" id="3.60.20.40">
    <property type="match status" value="1"/>
</dbReference>
<dbReference type="GO" id="GO:0036374">
    <property type="term" value="F:glutathione hydrolase activity"/>
    <property type="evidence" value="ECO:0007669"/>
    <property type="project" value="UniProtKB-UniRule"/>
</dbReference>
<dbReference type="GO" id="GO:0006750">
    <property type="term" value="P:glutathione biosynthetic process"/>
    <property type="evidence" value="ECO:0007669"/>
    <property type="project" value="UniProtKB-KW"/>
</dbReference>
<feature type="binding site" evidence="10">
    <location>
        <begin position="448"/>
        <end position="449"/>
    </location>
    <ligand>
        <name>L-glutamate</name>
        <dbReference type="ChEBI" id="CHEBI:29985"/>
    </ligand>
</feature>
<feature type="region of interest" description="Disordered" evidence="12">
    <location>
        <begin position="359"/>
        <end position="385"/>
    </location>
</feature>
<evidence type="ECO:0000313" key="14">
    <source>
        <dbReference type="EMBL" id="MCB4822550.1"/>
    </source>
</evidence>
<feature type="active site" description="Nucleophile" evidence="9">
    <location>
        <position position="384"/>
    </location>
</feature>
<keyword evidence="6 11" id="KW-0865">Zymogen</keyword>
<evidence type="ECO:0000256" key="8">
    <source>
        <dbReference type="ARBA" id="ARBA00047417"/>
    </source>
</evidence>
<name>A0A9X1LAU9_9PROT</name>
<protein>
    <recommendedName>
        <fullName evidence="11">Glutathione hydrolase proenzyme</fullName>
        <ecNumber evidence="11">2.3.2.2</ecNumber>
        <ecNumber evidence="11">3.4.19.13</ecNumber>
    </recommendedName>
    <component>
        <recommendedName>
            <fullName evidence="11">Glutathione hydrolase large chain</fullName>
        </recommendedName>
    </component>
    <component>
        <recommendedName>
            <fullName evidence="11">Glutathione hydrolase small chain</fullName>
        </recommendedName>
    </component>
</protein>